<dbReference type="Gene3D" id="3.30.420.10">
    <property type="entry name" value="Ribonuclease H-like superfamily/Ribonuclease H"/>
    <property type="match status" value="1"/>
</dbReference>
<keyword evidence="3" id="KW-1185">Reference proteome</keyword>
<dbReference type="Proteomes" id="UP001652700">
    <property type="component" value="Unplaced"/>
</dbReference>
<feature type="domain" description="RNase H type-1" evidence="1">
    <location>
        <begin position="15"/>
        <end position="149"/>
    </location>
</feature>
<dbReference type="InterPro" id="IPR012337">
    <property type="entry name" value="RNaseH-like_sf"/>
</dbReference>
<dbReference type="SUPFAM" id="SSF53098">
    <property type="entry name" value="Ribonuclease H-like"/>
    <property type="match status" value="1"/>
</dbReference>
<accession>A0ABM5L9D6</accession>
<evidence type="ECO:0000313" key="3">
    <source>
        <dbReference type="Proteomes" id="UP001652700"/>
    </source>
</evidence>
<dbReference type="CDD" id="cd09276">
    <property type="entry name" value="Rnase_HI_RT_non_LTR"/>
    <property type="match status" value="1"/>
</dbReference>
<name>A0ABM5L9D6_DIAVI</name>
<reference evidence="2" key="1">
    <citation type="submission" date="2025-05" db="UniProtKB">
        <authorList>
            <consortium name="EnsemblMetazoa"/>
        </authorList>
    </citation>
    <scope>IDENTIFICATION</scope>
</reference>
<dbReference type="PROSITE" id="PS50879">
    <property type="entry name" value="RNASE_H_1"/>
    <property type="match status" value="1"/>
</dbReference>
<dbReference type="GeneID" id="126893140"/>
<organism evidence="2 3">
    <name type="scientific">Diabrotica virgifera virgifera</name>
    <name type="common">western corn rootworm</name>
    <dbReference type="NCBI Taxonomy" id="50390"/>
    <lineage>
        <taxon>Eukaryota</taxon>
        <taxon>Metazoa</taxon>
        <taxon>Ecdysozoa</taxon>
        <taxon>Arthropoda</taxon>
        <taxon>Hexapoda</taxon>
        <taxon>Insecta</taxon>
        <taxon>Pterygota</taxon>
        <taxon>Neoptera</taxon>
        <taxon>Endopterygota</taxon>
        <taxon>Coleoptera</taxon>
        <taxon>Polyphaga</taxon>
        <taxon>Cucujiformia</taxon>
        <taxon>Chrysomeloidea</taxon>
        <taxon>Chrysomelidae</taxon>
        <taxon>Galerucinae</taxon>
        <taxon>Diabroticina</taxon>
        <taxon>Diabroticites</taxon>
        <taxon>Diabrotica</taxon>
    </lineage>
</organism>
<proteinExistence type="predicted"/>
<dbReference type="InterPro" id="IPR002156">
    <property type="entry name" value="RNaseH_domain"/>
</dbReference>
<evidence type="ECO:0000259" key="1">
    <source>
        <dbReference type="PROSITE" id="PS50879"/>
    </source>
</evidence>
<sequence length="269" mass="30949">MLLSKCILKNYTARYPNHIQVYTDASKQTHGVGCAFYIPALNVEKKIKLNPMTSIFSAKTIAIIKACQYADNHDIKKINIMSDSLSVLKSFSSQLDANSVSSNSFRVELKILISELTIRQFNIIFTWVKAHIGLQNNEKVDELAKDGSLNGEEISNDIGLQDCISISKYNLKNSWKLRWKQYCVNHPTSYTLLHPEIPTQYWHKNQDLSRYDIVTINRLKFGHACFPSHLFKIDLIDSDLCEICNIPSDLNHIFFACNKFNIHRNKLYI</sequence>
<evidence type="ECO:0000313" key="2">
    <source>
        <dbReference type="EnsemblMetazoa" id="XP_050519048.1"/>
    </source>
</evidence>
<dbReference type="EnsemblMetazoa" id="XM_050663091.1">
    <property type="protein sequence ID" value="XP_050519048.1"/>
    <property type="gene ID" value="LOC126893140"/>
</dbReference>
<protein>
    <recommendedName>
        <fullName evidence="1">RNase H type-1 domain-containing protein</fullName>
    </recommendedName>
</protein>
<dbReference type="InterPro" id="IPR036397">
    <property type="entry name" value="RNaseH_sf"/>
</dbReference>
<dbReference type="RefSeq" id="XP_050519048.1">
    <property type="nucleotide sequence ID" value="XM_050663091.1"/>
</dbReference>
<dbReference type="Pfam" id="PF00075">
    <property type="entry name" value="RNase_H"/>
    <property type="match status" value="1"/>
</dbReference>